<protein>
    <submittedName>
        <fullName evidence="3">Uncharacterized protein</fullName>
    </submittedName>
</protein>
<feature type="transmembrane region" description="Helical" evidence="2">
    <location>
        <begin position="353"/>
        <end position="379"/>
    </location>
</feature>
<keyword evidence="4" id="KW-1185">Reference proteome</keyword>
<feature type="transmembrane region" description="Helical" evidence="2">
    <location>
        <begin position="291"/>
        <end position="317"/>
    </location>
</feature>
<reference evidence="3 4" key="1">
    <citation type="journal article" date="2018" name="Biotechnol. Biofuels">
        <title>Integrative visual omics of the white-rot fungus Polyporus brumalis exposes the biotechnological potential of its oxidative enzymes for delignifying raw plant biomass.</title>
        <authorList>
            <person name="Miyauchi S."/>
            <person name="Rancon A."/>
            <person name="Drula E."/>
            <person name="Hage H."/>
            <person name="Chaduli D."/>
            <person name="Favel A."/>
            <person name="Grisel S."/>
            <person name="Henrissat B."/>
            <person name="Herpoel-Gimbert I."/>
            <person name="Ruiz-Duenas F.J."/>
            <person name="Chevret D."/>
            <person name="Hainaut M."/>
            <person name="Lin J."/>
            <person name="Wang M."/>
            <person name="Pangilinan J."/>
            <person name="Lipzen A."/>
            <person name="Lesage-Meessen L."/>
            <person name="Navarro D."/>
            <person name="Riley R."/>
            <person name="Grigoriev I.V."/>
            <person name="Zhou S."/>
            <person name="Raouche S."/>
            <person name="Rosso M.N."/>
        </authorList>
    </citation>
    <scope>NUCLEOTIDE SEQUENCE [LARGE SCALE GENOMIC DNA]</scope>
    <source>
        <strain evidence="3 4">BRFM 1820</strain>
    </source>
</reference>
<sequence length="439" mass="46873">MSTRHSFLSTTGLIRPSSAMSTLSTADDYTTPSHARSGSTRPGRKPTAATPLRPPPPSSKPLTTRAGILPLGPGFLVGMAVTLSLLFILVIMCAFIPDNDETPAFAGMLNDIAANSPGIVLIGDDVDVDVDEPALTIRWSIIGCGPAYVLPGSEGTHGSQSCGLPAMSLHIFVDGAEEPAAMFDPSTLPFFASGQRHDVQNMFQFDDDHVLDVHEARLYPFDTYHLTSTFKAVSTETDETLPIQKLATIPLTSSFVSISSDSSSVVKVANGSEQSSRDLDLQIIRPAEARAYALLLFGASWMLAHATVGLVALSWYLNDAGKVLKHLVSSFVVILLIPQLRNAMPDAPGFDGVLIDAIGFFPQMLVSAASAIVLFGMVVKRELGYLEGSPPEREEHRKEAPAPLSTGLLRMRRGGASIDISHVRNFSRGISGFVRGSGL</sequence>
<dbReference type="OrthoDB" id="2117972at2759"/>
<proteinExistence type="predicted"/>
<dbReference type="STRING" id="139420.A0A371CQF8"/>
<accession>A0A371CQF8</accession>
<feature type="transmembrane region" description="Helical" evidence="2">
    <location>
        <begin position="75"/>
        <end position="96"/>
    </location>
</feature>
<evidence type="ECO:0000256" key="1">
    <source>
        <dbReference type="SAM" id="MobiDB-lite"/>
    </source>
</evidence>
<organism evidence="3 4">
    <name type="scientific">Lentinus brumalis</name>
    <dbReference type="NCBI Taxonomy" id="2498619"/>
    <lineage>
        <taxon>Eukaryota</taxon>
        <taxon>Fungi</taxon>
        <taxon>Dikarya</taxon>
        <taxon>Basidiomycota</taxon>
        <taxon>Agaricomycotina</taxon>
        <taxon>Agaricomycetes</taxon>
        <taxon>Polyporales</taxon>
        <taxon>Polyporaceae</taxon>
        <taxon>Lentinus</taxon>
    </lineage>
</organism>
<dbReference type="AlphaFoldDB" id="A0A371CQF8"/>
<gene>
    <name evidence="3" type="ORF">OH76DRAFT_100546</name>
</gene>
<dbReference type="EMBL" id="KZ857483">
    <property type="protein sequence ID" value="RDX42518.1"/>
    <property type="molecule type" value="Genomic_DNA"/>
</dbReference>
<name>A0A371CQF8_9APHY</name>
<feature type="compositionally biased region" description="Polar residues" evidence="1">
    <location>
        <begin position="21"/>
        <end position="40"/>
    </location>
</feature>
<keyword evidence="2" id="KW-0472">Membrane</keyword>
<evidence type="ECO:0000313" key="3">
    <source>
        <dbReference type="EMBL" id="RDX42518.1"/>
    </source>
</evidence>
<evidence type="ECO:0000256" key="2">
    <source>
        <dbReference type="SAM" id="Phobius"/>
    </source>
</evidence>
<keyword evidence="2" id="KW-1133">Transmembrane helix</keyword>
<evidence type="ECO:0000313" key="4">
    <source>
        <dbReference type="Proteomes" id="UP000256964"/>
    </source>
</evidence>
<keyword evidence="2" id="KW-0812">Transmembrane</keyword>
<feature type="region of interest" description="Disordered" evidence="1">
    <location>
        <begin position="21"/>
        <end position="64"/>
    </location>
</feature>
<dbReference type="Proteomes" id="UP000256964">
    <property type="component" value="Unassembled WGS sequence"/>
</dbReference>